<dbReference type="PANTHER" id="PTHR35332:SF2">
    <property type="entry name" value="REGULATION OF ENOLASE PROTEIN 1"/>
    <property type="match status" value="1"/>
</dbReference>
<dbReference type="InterPro" id="IPR009784">
    <property type="entry name" value="DUF1349"/>
</dbReference>
<dbReference type="AlphaFoldDB" id="A0A3M7II36"/>
<sequence length="217" mass="24014">MAAAAQSRLGFSAFVQVDIFTMASSPWQAGNGAALPKDLSTSFSVTTPPRTDIWRRSKVDDTFNAPYIYKIVSAKNFKSISTTVSGPWKTQFDQGGLILVLPNKNGLNRWIKAGIEVFNGKPVLGVVGTDRYSDWSLAPLPKGETTATFEAVREGETLWVYEIRNGERLPLREVKWAFIDEMDEISVGVYAAKPTPEAGDESKVIDVDFRDMKLETN</sequence>
<dbReference type="EMBL" id="QWIT01000372">
    <property type="protein sequence ID" value="RMZ25155.1"/>
    <property type="molecule type" value="Genomic_DNA"/>
</dbReference>
<dbReference type="Proteomes" id="UP000281677">
    <property type="component" value="Unassembled WGS sequence"/>
</dbReference>
<evidence type="ECO:0008006" key="5">
    <source>
        <dbReference type="Google" id="ProtNLM"/>
    </source>
</evidence>
<evidence type="ECO:0000313" key="1">
    <source>
        <dbReference type="EMBL" id="RMZ03095.1"/>
    </source>
</evidence>
<dbReference type="Proteomes" id="UP000280598">
    <property type="component" value="Unassembled WGS sequence"/>
</dbReference>
<dbReference type="OrthoDB" id="42525at2759"/>
<dbReference type="Gene3D" id="2.60.120.200">
    <property type="match status" value="1"/>
</dbReference>
<dbReference type="VEuPathDB" id="FungiDB:BTJ68_01680"/>
<dbReference type="PANTHER" id="PTHR35332">
    <property type="entry name" value="REGULATION OF ENOLASE PROTEIN 1"/>
    <property type="match status" value="1"/>
</dbReference>
<protein>
    <recommendedName>
        <fullName evidence="5">DUF1349 domain-containing protein</fullName>
    </recommendedName>
</protein>
<name>A0A3M7II36_HORWE</name>
<comment type="caution">
    <text evidence="2">The sequence shown here is derived from an EMBL/GenBank/DDBJ whole genome shotgun (WGS) entry which is preliminary data.</text>
</comment>
<evidence type="ECO:0000313" key="3">
    <source>
        <dbReference type="Proteomes" id="UP000280598"/>
    </source>
</evidence>
<gene>
    <name evidence="2" type="ORF">D0859_10794</name>
    <name evidence="1" type="ORF">D0860_06943</name>
</gene>
<dbReference type="SUPFAM" id="SSF49899">
    <property type="entry name" value="Concanavalin A-like lectins/glucanases"/>
    <property type="match status" value="1"/>
</dbReference>
<dbReference type="Pfam" id="PF07081">
    <property type="entry name" value="DUF1349"/>
    <property type="match status" value="1"/>
</dbReference>
<accession>A0A3M7II36</accession>
<dbReference type="InterPro" id="IPR013320">
    <property type="entry name" value="ConA-like_dom_sf"/>
</dbReference>
<reference evidence="3 4" key="1">
    <citation type="journal article" date="2018" name="BMC Genomics">
        <title>Genomic evidence for intraspecific hybridization in a clonal and extremely halotolerant yeast.</title>
        <authorList>
            <person name="Gostincar C."/>
            <person name="Stajich J.E."/>
            <person name="Zupancic J."/>
            <person name="Zalar P."/>
            <person name="Gunde-Cimerman N."/>
        </authorList>
    </citation>
    <scope>NUCLEOTIDE SEQUENCE [LARGE SCALE GENOMIC DNA]</scope>
    <source>
        <strain evidence="2 4">EXF-120</strain>
        <strain evidence="1 3">EXF-562</strain>
    </source>
</reference>
<organism evidence="2 4">
    <name type="scientific">Hortaea werneckii</name>
    <name type="common">Black yeast</name>
    <name type="synonym">Cladosporium werneckii</name>
    <dbReference type="NCBI Taxonomy" id="91943"/>
    <lineage>
        <taxon>Eukaryota</taxon>
        <taxon>Fungi</taxon>
        <taxon>Dikarya</taxon>
        <taxon>Ascomycota</taxon>
        <taxon>Pezizomycotina</taxon>
        <taxon>Dothideomycetes</taxon>
        <taxon>Dothideomycetidae</taxon>
        <taxon>Mycosphaerellales</taxon>
        <taxon>Teratosphaeriaceae</taxon>
        <taxon>Hortaea</taxon>
    </lineage>
</organism>
<dbReference type="EMBL" id="QWIS01000172">
    <property type="protein sequence ID" value="RMZ03095.1"/>
    <property type="molecule type" value="Genomic_DNA"/>
</dbReference>
<evidence type="ECO:0000313" key="4">
    <source>
        <dbReference type="Proteomes" id="UP000281677"/>
    </source>
</evidence>
<evidence type="ECO:0000313" key="2">
    <source>
        <dbReference type="EMBL" id="RMZ25155.1"/>
    </source>
</evidence>
<proteinExistence type="predicted"/>